<gene>
    <name evidence="2" type="ORF">C8A04DRAFT_25583</name>
</gene>
<dbReference type="AlphaFoldDB" id="A0AAN6ZRN5"/>
<feature type="compositionally biased region" description="Gly residues" evidence="1">
    <location>
        <begin position="353"/>
        <end position="375"/>
    </location>
</feature>
<dbReference type="Proteomes" id="UP001302676">
    <property type="component" value="Unassembled WGS sequence"/>
</dbReference>
<feature type="region of interest" description="Disordered" evidence="1">
    <location>
        <begin position="203"/>
        <end position="291"/>
    </location>
</feature>
<accession>A0AAN6ZRN5</accession>
<reference evidence="2" key="2">
    <citation type="submission" date="2023-05" db="EMBL/GenBank/DDBJ databases">
        <authorList>
            <consortium name="Lawrence Berkeley National Laboratory"/>
            <person name="Steindorff A."/>
            <person name="Hensen N."/>
            <person name="Bonometti L."/>
            <person name="Westerberg I."/>
            <person name="Brannstrom I.O."/>
            <person name="Guillou S."/>
            <person name="Cros-Aarteil S."/>
            <person name="Calhoun S."/>
            <person name="Haridas S."/>
            <person name="Kuo A."/>
            <person name="Mondo S."/>
            <person name="Pangilinan J."/>
            <person name="Riley R."/>
            <person name="Labutti K."/>
            <person name="Andreopoulos B."/>
            <person name="Lipzen A."/>
            <person name="Chen C."/>
            <person name="Yanf M."/>
            <person name="Daum C."/>
            <person name="Ng V."/>
            <person name="Clum A."/>
            <person name="Ohm R."/>
            <person name="Martin F."/>
            <person name="Silar P."/>
            <person name="Natvig D."/>
            <person name="Lalanne C."/>
            <person name="Gautier V."/>
            <person name="Ament-Velasquez S.L."/>
            <person name="Kruys A."/>
            <person name="Hutchinson M.I."/>
            <person name="Powell A.J."/>
            <person name="Barry K."/>
            <person name="Miller A.N."/>
            <person name="Grigoriev I.V."/>
            <person name="Debuchy R."/>
            <person name="Gladieux P."/>
            <person name="Thoren M.H."/>
            <person name="Johannesson H."/>
        </authorList>
    </citation>
    <scope>NUCLEOTIDE SEQUENCE</scope>
    <source>
        <strain evidence="2">CBS 141.50</strain>
    </source>
</reference>
<feature type="region of interest" description="Disordered" evidence="1">
    <location>
        <begin position="338"/>
        <end position="433"/>
    </location>
</feature>
<protein>
    <submittedName>
        <fullName evidence="2">Uncharacterized protein</fullName>
    </submittedName>
</protein>
<organism evidence="2 3">
    <name type="scientific">Dichotomopilus funicola</name>
    <dbReference type="NCBI Taxonomy" id="1934379"/>
    <lineage>
        <taxon>Eukaryota</taxon>
        <taxon>Fungi</taxon>
        <taxon>Dikarya</taxon>
        <taxon>Ascomycota</taxon>
        <taxon>Pezizomycotina</taxon>
        <taxon>Sordariomycetes</taxon>
        <taxon>Sordariomycetidae</taxon>
        <taxon>Sordariales</taxon>
        <taxon>Chaetomiaceae</taxon>
        <taxon>Dichotomopilus</taxon>
    </lineage>
</organism>
<evidence type="ECO:0000256" key="1">
    <source>
        <dbReference type="SAM" id="MobiDB-lite"/>
    </source>
</evidence>
<reference evidence="2" key="1">
    <citation type="journal article" date="2023" name="Mol. Phylogenet. Evol.">
        <title>Genome-scale phylogeny and comparative genomics of the fungal order Sordariales.</title>
        <authorList>
            <person name="Hensen N."/>
            <person name="Bonometti L."/>
            <person name="Westerberg I."/>
            <person name="Brannstrom I.O."/>
            <person name="Guillou S."/>
            <person name="Cros-Aarteil S."/>
            <person name="Calhoun S."/>
            <person name="Haridas S."/>
            <person name="Kuo A."/>
            <person name="Mondo S."/>
            <person name="Pangilinan J."/>
            <person name="Riley R."/>
            <person name="LaButti K."/>
            <person name="Andreopoulos B."/>
            <person name="Lipzen A."/>
            <person name="Chen C."/>
            <person name="Yan M."/>
            <person name="Daum C."/>
            <person name="Ng V."/>
            <person name="Clum A."/>
            <person name="Steindorff A."/>
            <person name="Ohm R.A."/>
            <person name="Martin F."/>
            <person name="Silar P."/>
            <person name="Natvig D.O."/>
            <person name="Lalanne C."/>
            <person name="Gautier V."/>
            <person name="Ament-Velasquez S.L."/>
            <person name="Kruys A."/>
            <person name="Hutchinson M.I."/>
            <person name="Powell A.J."/>
            <person name="Barry K."/>
            <person name="Miller A.N."/>
            <person name="Grigoriev I.V."/>
            <person name="Debuchy R."/>
            <person name="Gladieux P."/>
            <person name="Hiltunen Thoren M."/>
            <person name="Johannesson H."/>
        </authorList>
    </citation>
    <scope>NUCLEOTIDE SEQUENCE</scope>
    <source>
        <strain evidence="2">CBS 141.50</strain>
    </source>
</reference>
<keyword evidence="3" id="KW-1185">Reference proteome</keyword>
<evidence type="ECO:0000313" key="2">
    <source>
        <dbReference type="EMBL" id="KAK4146661.1"/>
    </source>
</evidence>
<evidence type="ECO:0000313" key="3">
    <source>
        <dbReference type="Proteomes" id="UP001302676"/>
    </source>
</evidence>
<feature type="compositionally biased region" description="Low complexity" evidence="1">
    <location>
        <begin position="216"/>
        <end position="227"/>
    </location>
</feature>
<dbReference type="RefSeq" id="XP_062640032.1">
    <property type="nucleotide sequence ID" value="XM_062779617.1"/>
</dbReference>
<sequence>MSAPANRGNQCQCRNPRTQILGPACRKFHQCLGSEAAGVGDYCEACVSNKCRQRECEAIAKSRDPDWRKASGGVKCLCAYDTMIGCTAPLDCALYGRDESGYCAACRQNKCLSHPFNKQHHFKQQSPVTGLYFITRRTRHEIEQLPDQAVLNNLPPVPFPDAWGVHDTELPRPILPRPEAAAAPGSSTEPVVAAASVVGGGLGARPASTPPPTQIPAPASTAAEPSAVGAVGAVGSKTPIAVKPRPKTNTATNTHRKSPPNLDSASNPNPPSDSDSDASQSTSDQDEDEDQYQAEEFDFFPGLEDPNFDWRLAIDFGTGYRDNLPDVIGGYFGGAASAATDPSTAPPSLPFDGVGGGDGFDLGGGQGGGQGGDVLEGGDNSAEGANSYIDNVDSLDNLHSYNDNANTTANNAHNSNSSNSSTANPNNSIVNYPQKQDRGIPQCHCLTGEPPCRVSELCHGRTHRQGERCDMCVLFACDLTNEELGWAEGVDGR</sequence>
<feature type="compositionally biased region" description="Low complexity" evidence="1">
    <location>
        <begin position="400"/>
        <end position="428"/>
    </location>
</feature>
<name>A0AAN6ZRN5_9PEZI</name>
<comment type="caution">
    <text evidence="2">The sequence shown here is derived from an EMBL/GenBank/DDBJ whole genome shotgun (WGS) entry which is preliminary data.</text>
</comment>
<dbReference type="GeneID" id="87816230"/>
<dbReference type="EMBL" id="MU853560">
    <property type="protein sequence ID" value="KAK4146661.1"/>
    <property type="molecule type" value="Genomic_DNA"/>
</dbReference>
<proteinExistence type="predicted"/>